<dbReference type="SMART" id="SM00341">
    <property type="entry name" value="HRDC"/>
    <property type="match status" value="1"/>
</dbReference>
<comment type="cofactor">
    <cofactor evidence="1">
        <name>Mg(2+)</name>
        <dbReference type="ChEBI" id="CHEBI:18420"/>
    </cofactor>
</comment>
<keyword evidence="9" id="KW-0238">DNA-binding</keyword>
<dbReference type="EC" id="5.6.2.4" evidence="12"/>
<dbReference type="CDD" id="cd18794">
    <property type="entry name" value="SF2_C_RecQ"/>
    <property type="match status" value="1"/>
</dbReference>
<dbReference type="SMART" id="SM00487">
    <property type="entry name" value="DEXDc"/>
    <property type="match status" value="1"/>
</dbReference>
<evidence type="ECO:0000256" key="12">
    <source>
        <dbReference type="ARBA" id="ARBA00034808"/>
    </source>
</evidence>
<sequence length="697" mass="77718">MRTGPALDEALSRHFHFERFRPGQKEVIEAALAGDDVLAVMPTGSGKSLCYQLPALLLPGLTLVISPLVALMKDQVDNLHKKDFSQATTLNSQLNPEEYRLRMRGIRSGEYKLVYVAPERLRNRYFNELINELGVDLLVVDEAHCISQWGHDFRPDYLWIRDFYEQLPRRPRIMALTATATPAVQRDILKQLGIPGARKVAASSDRPNLYISAQRVDGEREKQAALREFLDGQRGSGIIYAVTRKESEAVAVWVRESLGIPTGCYHAGLAPNERAGVQEAFIREEIRVVVATNAFGMGIDKANIRFVVHYSLPASLEAYYQEIGRAGRDGLPARCQLLFSLKDKRLQEWIIDNDAVTRDDLALFWRACARHADGGRSAVPLVELERAGLGETKLRLVVSMLERLQAVRLSDRDEEYLYVEPGKRPAPGAVQAALQEVENRLAHRKNKLSAVVNWANTTRCRRAMLLEYFGEEPEGRAEPCCDNCLAAATGDLEFSKEPLVVLACVAELQRGVGRKKLADILRGAVSANMSAFGYDSLIYYRSLVGKSGKAILAVIDRLLADGYLALKGAEYPVVVLTAQGRKTLKKGEPLPVMINKNKVEVKKSADRLVKADAKISASAPDERELLSALKEFRSSLARQEQKPAYIFFHDSVLMEIARVRPRTLAELRDIKGLGEKKVSAYGKEILSIIESFPNNLL</sequence>
<dbReference type="GO" id="GO:0016787">
    <property type="term" value="F:hydrolase activity"/>
    <property type="evidence" value="ECO:0007669"/>
    <property type="project" value="UniProtKB-KW"/>
</dbReference>
<dbReference type="SMART" id="SM00956">
    <property type="entry name" value="RQC"/>
    <property type="match status" value="1"/>
</dbReference>
<dbReference type="Pfam" id="PF00270">
    <property type="entry name" value="DEAD"/>
    <property type="match status" value="1"/>
</dbReference>
<evidence type="ECO:0000256" key="3">
    <source>
        <dbReference type="ARBA" id="ARBA00005446"/>
    </source>
</evidence>
<keyword evidence="4" id="KW-0479">Metal-binding</keyword>
<evidence type="ECO:0000256" key="1">
    <source>
        <dbReference type="ARBA" id="ARBA00001946"/>
    </source>
</evidence>
<keyword evidence="8" id="KW-0067">ATP-binding</keyword>
<evidence type="ECO:0000256" key="5">
    <source>
        <dbReference type="ARBA" id="ARBA00022741"/>
    </source>
</evidence>
<dbReference type="GO" id="GO:0003677">
    <property type="term" value="F:DNA binding"/>
    <property type="evidence" value="ECO:0007669"/>
    <property type="project" value="UniProtKB-KW"/>
</dbReference>
<dbReference type="InterPro" id="IPR014001">
    <property type="entry name" value="Helicase_ATP-bd"/>
</dbReference>
<keyword evidence="7 18" id="KW-0347">Helicase</keyword>
<dbReference type="InterPro" id="IPR036388">
    <property type="entry name" value="WH-like_DNA-bd_sf"/>
</dbReference>
<dbReference type="GO" id="GO:0005524">
    <property type="term" value="F:ATP binding"/>
    <property type="evidence" value="ECO:0007669"/>
    <property type="project" value="UniProtKB-KW"/>
</dbReference>
<protein>
    <recommendedName>
        <fullName evidence="13">ATP-dependent DNA helicase RecQ</fullName>
        <ecNumber evidence="12">5.6.2.4</ecNumber>
    </recommendedName>
    <alternativeName>
        <fullName evidence="14">DNA 3'-5' helicase RecQ</fullName>
    </alternativeName>
</protein>
<keyword evidence="10" id="KW-0413">Isomerase</keyword>
<accession>A0A1I6CPP1</accession>
<dbReference type="GO" id="GO:0005737">
    <property type="term" value="C:cytoplasm"/>
    <property type="evidence" value="ECO:0007669"/>
    <property type="project" value="TreeGrafter"/>
</dbReference>
<evidence type="ECO:0000256" key="9">
    <source>
        <dbReference type="ARBA" id="ARBA00023125"/>
    </source>
</evidence>
<dbReference type="GO" id="GO:0009378">
    <property type="term" value="F:four-way junction helicase activity"/>
    <property type="evidence" value="ECO:0007669"/>
    <property type="project" value="TreeGrafter"/>
</dbReference>
<dbReference type="Pfam" id="PF00570">
    <property type="entry name" value="HRDC"/>
    <property type="match status" value="1"/>
</dbReference>
<evidence type="ECO:0000256" key="2">
    <source>
        <dbReference type="ARBA" id="ARBA00001947"/>
    </source>
</evidence>
<comment type="similarity">
    <text evidence="3">Belongs to the helicase family. RecQ subfamily.</text>
</comment>
<evidence type="ECO:0000256" key="10">
    <source>
        <dbReference type="ARBA" id="ARBA00023235"/>
    </source>
</evidence>
<dbReference type="InterPro" id="IPR001650">
    <property type="entry name" value="Helicase_C-like"/>
</dbReference>
<reference evidence="19" key="1">
    <citation type="submission" date="2016-10" db="EMBL/GenBank/DDBJ databases">
        <authorList>
            <person name="Varghese N."/>
            <person name="Submissions S."/>
        </authorList>
    </citation>
    <scope>NUCLEOTIDE SEQUENCE [LARGE SCALE GENOMIC DNA]</scope>
    <source>
        <strain evidence="19">DSM 3669</strain>
    </source>
</reference>
<dbReference type="InterPro" id="IPR018982">
    <property type="entry name" value="RQC_domain"/>
</dbReference>
<evidence type="ECO:0000256" key="8">
    <source>
        <dbReference type="ARBA" id="ARBA00022840"/>
    </source>
</evidence>
<proteinExistence type="inferred from homology"/>
<dbReference type="SMART" id="SM00490">
    <property type="entry name" value="HELICc"/>
    <property type="match status" value="1"/>
</dbReference>
<evidence type="ECO:0000256" key="4">
    <source>
        <dbReference type="ARBA" id="ARBA00022723"/>
    </source>
</evidence>
<dbReference type="GO" id="GO:0046872">
    <property type="term" value="F:metal ion binding"/>
    <property type="evidence" value="ECO:0007669"/>
    <property type="project" value="UniProtKB-KW"/>
</dbReference>
<feature type="domain" description="HRDC" evidence="15">
    <location>
        <begin position="619"/>
        <end position="697"/>
    </location>
</feature>
<dbReference type="GO" id="GO:0006260">
    <property type="term" value="P:DNA replication"/>
    <property type="evidence" value="ECO:0007669"/>
    <property type="project" value="InterPro"/>
</dbReference>
<dbReference type="InterPro" id="IPR027417">
    <property type="entry name" value="P-loop_NTPase"/>
</dbReference>
<keyword evidence="6" id="KW-0378">Hydrolase</keyword>
<dbReference type="CDD" id="cd17920">
    <property type="entry name" value="DEXHc_RecQ"/>
    <property type="match status" value="1"/>
</dbReference>
<feature type="domain" description="Helicase C-terminal" evidence="17">
    <location>
        <begin position="225"/>
        <end position="369"/>
    </location>
</feature>
<dbReference type="GO" id="GO:0030894">
    <property type="term" value="C:replisome"/>
    <property type="evidence" value="ECO:0007669"/>
    <property type="project" value="TreeGrafter"/>
</dbReference>
<dbReference type="Pfam" id="PF00271">
    <property type="entry name" value="Helicase_C"/>
    <property type="match status" value="1"/>
</dbReference>
<evidence type="ECO:0000256" key="6">
    <source>
        <dbReference type="ARBA" id="ARBA00022801"/>
    </source>
</evidence>
<dbReference type="PANTHER" id="PTHR13710:SF105">
    <property type="entry name" value="ATP-DEPENDENT DNA HELICASE Q1"/>
    <property type="match status" value="1"/>
</dbReference>
<dbReference type="SUPFAM" id="SSF46785">
    <property type="entry name" value="Winged helix' DNA-binding domain"/>
    <property type="match status" value="1"/>
</dbReference>
<dbReference type="Gene3D" id="3.40.50.300">
    <property type="entry name" value="P-loop containing nucleotide triphosphate hydrolases"/>
    <property type="match status" value="2"/>
</dbReference>
<dbReference type="Gene3D" id="1.10.150.80">
    <property type="entry name" value="HRDC domain"/>
    <property type="match status" value="1"/>
</dbReference>
<evidence type="ECO:0000313" key="19">
    <source>
        <dbReference type="Proteomes" id="UP000199584"/>
    </source>
</evidence>
<dbReference type="PROSITE" id="PS51194">
    <property type="entry name" value="HELICASE_CTER"/>
    <property type="match status" value="1"/>
</dbReference>
<dbReference type="STRING" id="39060.SAMN05660706_101139"/>
<dbReference type="GO" id="GO:0043138">
    <property type="term" value="F:3'-5' DNA helicase activity"/>
    <property type="evidence" value="ECO:0007669"/>
    <property type="project" value="UniProtKB-EC"/>
</dbReference>
<dbReference type="EMBL" id="FOYM01000001">
    <property type="protein sequence ID" value="SFQ95156.1"/>
    <property type="molecule type" value="Genomic_DNA"/>
</dbReference>
<dbReference type="GO" id="GO:0006310">
    <property type="term" value="P:DNA recombination"/>
    <property type="evidence" value="ECO:0007669"/>
    <property type="project" value="InterPro"/>
</dbReference>
<organism evidence="18 19">
    <name type="scientific">Desulfoscipio geothermicus DSM 3669</name>
    <dbReference type="NCBI Taxonomy" id="1121426"/>
    <lineage>
        <taxon>Bacteria</taxon>
        <taxon>Bacillati</taxon>
        <taxon>Bacillota</taxon>
        <taxon>Clostridia</taxon>
        <taxon>Eubacteriales</taxon>
        <taxon>Desulfallaceae</taxon>
        <taxon>Desulfoscipio</taxon>
    </lineage>
</organism>
<dbReference type="Proteomes" id="UP000199584">
    <property type="component" value="Unassembled WGS sequence"/>
</dbReference>
<dbReference type="PROSITE" id="PS51192">
    <property type="entry name" value="HELICASE_ATP_BIND_1"/>
    <property type="match status" value="1"/>
</dbReference>
<dbReference type="GO" id="GO:0043590">
    <property type="term" value="C:bacterial nucleoid"/>
    <property type="evidence" value="ECO:0007669"/>
    <property type="project" value="TreeGrafter"/>
</dbReference>
<dbReference type="GO" id="GO:0006281">
    <property type="term" value="P:DNA repair"/>
    <property type="evidence" value="ECO:0007669"/>
    <property type="project" value="InterPro"/>
</dbReference>
<dbReference type="OrthoDB" id="9763310at2"/>
<dbReference type="SUPFAM" id="SSF52540">
    <property type="entry name" value="P-loop containing nucleoside triphosphate hydrolases"/>
    <property type="match status" value="1"/>
</dbReference>
<dbReference type="AlphaFoldDB" id="A0A1I6CPP1"/>
<dbReference type="PROSITE" id="PS50967">
    <property type="entry name" value="HRDC"/>
    <property type="match status" value="1"/>
</dbReference>
<feature type="domain" description="Helicase ATP-binding" evidence="16">
    <location>
        <begin position="28"/>
        <end position="198"/>
    </location>
</feature>
<dbReference type="InterPro" id="IPR032284">
    <property type="entry name" value="RecQ_Zn-bd"/>
</dbReference>
<comment type="cofactor">
    <cofactor evidence="2">
        <name>Zn(2+)</name>
        <dbReference type="ChEBI" id="CHEBI:29105"/>
    </cofactor>
</comment>
<dbReference type="InterPro" id="IPR044876">
    <property type="entry name" value="HRDC_dom_sf"/>
</dbReference>
<evidence type="ECO:0000256" key="11">
    <source>
        <dbReference type="ARBA" id="ARBA00034617"/>
    </source>
</evidence>
<dbReference type="InterPro" id="IPR010997">
    <property type="entry name" value="HRDC-like_sf"/>
</dbReference>
<dbReference type="InterPro" id="IPR036390">
    <property type="entry name" value="WH_DNA-bd_sf"/>
</dbReference>
<dbReference type="Pfam" id="PF16124">
    <property type="entry name" value="RecQ_Zn_bind"/>
    <property type="match status" value="1"/>
</dbReference>
<dbReference type="PANTHER" id="PTHR13710">
    <property type="entry name" value="DNA HELICASE RECQ FAMILY MEMBER"/>
    <property type="match status" value="1"/>
</dbReference>
<evidence type="ECO:0000259" key="15">
    <source>
        <dbReference type="PROSITE" id="PS50967"/>
    </source>
</evidence>
<dbReference type="FunFam" id="3.40.50.300:FF:001389">
    <property type="entry name" value="ATP-dependent DNA helicase RecQ"/>
    <property type="match status" value="1"/>
</dbReference>
<dbReference type="RefSeq" id="WP_092481538.1">
    <property type="nucleotide sequence ID" value="NZ_FOYM01000001.1"/>
</dbReference>
<keyword evidence="19" id="KW-1185">Reference proteome</keyword>
<evidence type="ECO:0000313" key="18">
    <source>
        <dbReference type="EMBL" id="SFQ95156.1"/>
    </source>
</evidence>
<evidence type="ECO:0000256" key="13">
    <source>
        <dbReference type="ARBA" id="ARBA00044535"/>
    </source>
</evidence>
<dbReference type="Gene3D" id="1.10.10.10">
    <property type="entry name" value="Winged helix-like DNA-binding domain superfamily/Winged helix DNA-binding domain"/>
    <property type="match status" value="1"/>
</dbReference>
<evidence type="ECO:0000256" key="14">
    <source>
        <dbReference type="ARBA" id="ARBA00044550"/>
    </source>
</evidence>
<evidence type="ECO:0000259" key="17">
    <source>
        <dbReference type="PROSITE" id="PS51194"/>
    </source>
</evidence>
<gene>
    <name evidence="18" type="ORF">SAMN05660706_101139</name>
</gene>
<comment type="catalytic activity">
    <reaction evidence="11">
        <text>Couples ATP hydrolysis with the unwinding of duplex DNA by translocating in the 3'-5' direction.</text>
        <dbReference type="EC" id="5.6.2.4"/>
    </reaction>
</comment>
<dbReference type="SUPFAM" id="SSF47819">
    <property type="entry name" value="HRDC-like"/>
    <property type="match status" value="1"/>
</dbReference>
<evidence type="ECO:0000259" key="16">
    <source>
        <dbReference type="PROSITE" id="PS51192"/>
    </source>
</evidence>
<dbReference type="NCBIfam" id="TIGR00614">
    <property type="entry name" value="recQ_fam"/>
    <property type="match status" value="1"/>
</dbReference>
<dbReference type="InterPro" id="IPR004589">
    <property type="entry name" value="DNA_helicase_ATP-dep_RecQ"/>
</dbReference>
<dbReference type="InterPro" id="IPR011545">
    <property type="entry name" value="DEAD/DEAH_box_helicase_dom"/>
</dbReference>
<dbReference type="InterPro" id="IPR002121">
    <property type="entry name" value="HRDC_dom"/>
</dbReference>
<dbReference type="Pfam" id="PF09382">
    <property type="entry name" value="RQC"/>
    <property type="match status" value="1"/>
</dbReference>
<evidence type="ECO:0000256" key="7">
    <source>
        <dbReference type="ARBA" id="ARBA00022806"/>
    </source>
</evidence>
<keyword evidence="5" id="KW-0547">Nucleotide-binding</keyword>
<name>A0A1I6CPP1_9FIRM</name>